<evidence type="ECO:0000256" key="1">
    <source>
        <dbReference type="ARBA" id="ARBA00022737"/>
    </source>
</evidence>
<dbReference type="OrthoDB" id="690341at2759"/>
<dbReference type="Gene3D" id="1.10.10.10">
    <property type="entry name" value="Winged helix-like DNA-binding domain superfamily/Winged helix DNA-binding domain"/>
    <property type="match status" value="1"/>
</dbReference>
<accession>A0A1R3JI01</accession>
<dbReference type="PANTHER" id="PTHR23155:SF1205">
    <property type="entry name" value="DISEASE RESISTANCE PROTEIN RPM1"/>
    <property type="match status" value="1"/>
</dbReference>
<name>A0A1R3JI01_COCAP</name>
<dbReference type="PANTHER" id="PTHR23155">
    <property type="entry name" value="DISEASE RESISTANCE PROTEIN RP"/>
    <property type="match status" value="1"/>
</dbReference>
<feature type="domain" description="Disease resistance protein winged helix" evidence="4">
    <location>
        <begin position="438"/>
        <end position="508"/>
    </location>
</feature>
<dbReference type="InterPro" id="IPR058922">
    <property type="entry name" value="WHD_DRP"/>
</dbReference>
<dbReference type="EMBL" id="AWWV01007875">
    <property type="protein sequence ID" value="OMO94410.1"/>
    <property type="molecule type" value="Genomic_DNA"/>
</dbReference>
<dbReference type="InterPro" id="IPR036388">
    <property type="entry name" value="WH-like_DNA-bd_sf"/>
</dbReference>
<feature type="domain" description="NB-ARC" evidence="3">
    <location>
        <begin position="175"/>
        <end position="351"/>
    </location>
</feature>
<comment type="caution">
    <text evidence="6">The sequence shown here is derived from an EMBL/GenBank/DDBJ whole genome shotgun (WGS) entry which is preliminary data.</text>
</comment>
<protein>
    <submittedName>
        <fullName evidence="6">Disease resistance protein</fullName>
    </submittedName>
</protein>
<dbReference type="InterPro" id="IPR027417">
    <property type="entry name" value="P-loop_NTPase"/>
</dbReference>
<dbReference type="AlphaFoldDB" id="A0A1R3JI01"/>
<dbReference type="OMA" id="NIAPPAC"/>
<dbReference type="Gene3D" id="1.20.5.4130">
    <property type="match status" value="1"/>
</dbReference>
<proteinExistence type="predicted"/>
<gene>
    <name evidence="6" type="ORF">CCACVL1_06016</name>
</gene>
<evidence type="ECO:0000259" key="3">
    <source>
        <dbReference type="Pfam" id="PF00931"/>
    </source>
</evidence>
<dbReference type="GO" id="GO:0043531">
    <property type="term" value="F:ADP binding"/>
    <property type="evidence" value="ECO:0007669"/>
    <property type="project" value="InterPro"/>
</dbReference>
<keyword evidence="7" id="KW-1185">Reference proteome</keyword>
<dbReference type="InterPro" id="IPR044974">
    <property type="entry name" value="Disease_R_plants"/>
</dbReference>
<dbReference type="SUPFAM" id="SSF52540">
    <property type="entry name" value="P-loop containing nucleoside triphosphate hydrolases"/>
    <property type="match status" value="1"/>
</dbReference>
<evidence type="ECO:0000256" key="2">
    <source>
        <dbReference type="ARBA" id="ARBA00022821"/>
    </source>
</evidence>
<dbReference type="FunFam" id="3.40.50.300:FF:001091">
    <property type="entry name" value="Probable disease resistance protein At1g61300"/>
    <property type="match status" value="1"/>
</dbReference>
<feature type="domain" description="Disease resistance R13L4/SHOC-2-like LRR" evidence="5">
    <location>
        <begin position="575"/>
        <end position="888"/>
    </location>
</feature>
<dbReference type="Pfam" id="PF23559">
    <property type="entry name" value="WHD_DRP"/>
    <property type="match status" value="1"/>
</dbReference>
<dbReference type="PRINTS" id="PR00364">
    <property type="entry name" value="DISEASERSIST"/>
</dbReference>
<dbReference type="Gene3D" id="3.80.10.10">
    <property type="entry name" value="Ribonuclease Inhibitor"/>
    <property type="match status" value="1"/>
</dbReference>
<dbReference type="Gene3D" id="3.40.50.300">
    <property type="entry name" value="P-loop containing nucleotide triphosphate hydrolases"/>
    <property type="match status" value="1"/>
</dbReference>
<dbReference type="InterPro" id="IPR032675">
    <property type="entry name" value="LRR_dom_sf"/>
</dbReference>
<dbReference type="Proteomes" id="UP000188268">
    <property type="component" value="Unassembled WGS sequence"/>
</dbReference>
<keyword evidence="2" id="KW-0611">Plant defense</keyword>
<dbReference type="InterPro" id="IPR042197">
    <property type="entry name" value="Apaf_helical"/>
</dbReference>
<dbReference type="Pfam" id="PF00931">
    <property type="entry name" value="NB-ARC"/>
    <property type="match status" value="1"/>
</dbReference>
<sequence>MVEPAIVGASLNCLLNTFKELCGNGVGRLNRIEQDVDSIRTGLSRSNAILRDFDAREDEISDESNQTEDIQQLRVASFRAADALEGYSNQLAGEDGGSDFCGVFKSIKNLKSQIEFASEIKHARLSLSTLLDGLERQLAGRSNSNVRELRPCPGTWRSLREDALLLEEDDLVGIEAPREKLITWLLSDDSKLKVISVVGMGGMGKTTLVKKVYDDVSLLNHFTYHVWTTISESFKMDELLRDIIRQIHAESRLPVPHGVETMGSTKLKKMVKDSLRSCSYLLVLDDVWSIEAWIAIQNTLPRGNGNRVVLTTRDANIAPPACQDYDGEIHTMDKLSKEESKRLLCRKAFQDGNCPPLLDQIVDSILKKCDGLPLAIYTIGAFLSTKEVTNAHEWEMVNSSLGFELRVNNQFDFMKKILSLSYSELPESLKSCFLYFSIIPEDYTIEYSRLTRLWMAEEFVLAIEGKTAEEVAEKNFKMLQARNLIQAAETTSDGRVKTCRIHDILHQICILKSKDQRFAAIHKDGDADWPDNVRRLSIHNTLQNVEQIRNNSHIRALFVFGLGGSPSKATMHALLHENHRMVRLLDLQAAPLKLFPREITNLVHLRYLNLRLTMVKAIPSSICKLKNLETLDLKHAHVSKLPASIVELQKLRVLLVYRYDQIESYTQFNYKYGFRPPDNIGKLRSLQKLCFLEANQGRHILTELGNLGQLRRLGVIKLKEKDGKALCSSIKKLSQLRALSVTSENEEEIIDLSDLQPLPDSPLQCLERLQRLYLTGRLTELPRWLPKVTSLVRLTLKGSRLKDAPISELQLLPELVHLELLQVYNGNKLHFQGGGFTKLKVLGLDKFDELESIEVDEGSMPNLEKLIIQRCNRLKKVPLGIQYLTNIKGLELFDMPPELITSLRPGNPGSEDWKTIAHIAQVYSANWKDKGWESQSLGSGLNERENSLNVPISHCWK</sequence>
<evidence type="ECO:0000259" key="5">
    <source>
        <dbReference type="Pfam" id="PF23598"/>
    </source>
</evidence>
<dbReference type="InterPro" id="IPR055414">
    <property type="entry name" value="LRR_R13L4/SHOC2-like"/>
</dbReference>
<dbReference type="Gramene" id="OMO94410">
    <property type="protein sequence ID" value="OMO94410"/>
    <property type="gene ID" value="CCACVL1_06016"/>
</dbReference>
<dbReference type="STRING" id="210143.A0A1R3JI01"/>
<organism evidence="6 7">
    <name type="scientific">Corchorus capsularis</name>
    <name type="common">Jute</name>
    <dbReference type="NCBI Taxonomy" id="210143"/>
    <lineage>
        <taxon>Eukaryota</taxon>
        <taxon>Viridiplantae</taxon>
        <taxon>Streptophyta</taxon>
        <taxon>Embryophyta</taxon>
        <taxon>Tracheophyta</taxon>
        <taxon>Spermatophyta</taxon>
        <taxon>Magnoliopsida</taxon>
        <taxon>eudicotyledons</taxon>
        <taxon>Gunneridae</taxon>
        <taxon>Pentapetalae</taxon>
        <taxon>rosids</taxon>
        <taxon>malvids</taxon>
        <taxon>Malvales</taxon>
        <taxon>Malvaceae</taxon>
        <taxon>Grewioideae</taxon>
        <taxon>Apeibeae</taxon>
        <taxon>Corchorus</taxon>
    </lineage>
</organism>
<dbReference type="FunFam" id="1.10.10.10:FF:000322">
    <property type="entry name" value="Probable disease resistance protein At1g63360"/>
    <property type="match status" value="1"/>
</dbReference>
<evidence type="ECO:0000313" key="6">
    <source>
        <dbReference type="EMBL" id="OMO94410.1"/>
    </source>
</evidence>
<dbReference type="SUPFAM" id="SSF52058">
    <property type="entry name" value="L domain-like"/>
    <property type="match status" value="1"/>
</dbReference>
<evidence type="ECO:0000313" key="7">
    <source>
        <dbReference type="Proteomes" id="UP000188268"/>
    </source>
</evidence>
<dbReference type="Pfam" id="PF23598">
    <property type="entry name" value="LRR_14"/>
    <property type="match status" value="1"/>
</dbReference>
<dbReference type="InterPro" id="IPR002182">
    <property type="entry name" value="NB-ARC"/>
</dbReference>
<keyword evidence="1" id="KW-0677">Repeat</keyword>
<evidence type="ECO:0000259" key="4">
    <source>
        <dbReference type="Pfam" id="PF23559"/>
    </source>
</evidence>
<dbReference type="Gene3D" id="1.10.8.430">
    <property type="entry name" value="Helical domain of apoptotic protease-activating factors"/>
    <property type="match status" value="1"/>
</dbReference>
<reference evidence="6 7" key="1">
    <citation type="submission" date="2013-09" db="EMBL/GenBank/DDBJ databases">
        <title>Corchorus capsularis genome sequencing.</title>
        <authorList>
            <person name="Alam M."/>
            <person name="Haque M.S."/>
            <person name="Islam M.S."/>
            <person name="Emdad E.M."/>
            <person name="Islam M.M."/>
            <person name="Ahmed B."/>
            <person name="Halim A."/>
            <person name="Hossen Q.M.M."/>
            <person name="Hossain M.Z."/>
            <person name="Ahmed R."/>
            <person name="Khan M.M."/>
            <person name="Islam R."/>
            <person name="Rashid M.M."/>
            <person name="Khan S.A."/>
            <person name="Rahman M.S."/>
            <person name="Alam M."/>
        </authorList>
    </citation>
    <scope>NUCLEOTIDE SEQUENCE [LARGE SCALE GENOMIC DNA]</scope>
    <source>
        <strain evidence="7">cv. CVL-1</strain>
        <tissue evidence="6">Whole seedling</tissue>
    </source>
</reference>
<dbReference type="GO" id="GO:0098542">
    <property type="term" value="P:defense response to other organism"/>
    <property type="evidence" value="ECO:0007669"/>
    <property type="project" value="TreeGrafter"/>
</dbReference>